<dbReference type="RefSeq" id="XP_004362147.1">
    <property type="nucleotide sequence ID" value="XM_004362090.1"/>
</dbReference>
<dbReference type="AlphaFoldDB" id="F4PJ10"/>
<reference evidence="2" key="1">
    <citation type="journal article" date="2011" name="Genome Res.">
        <title>Phylogeny-wide analysis of social amoeba genomes highlights ancient origins for complex intercellular communication.</title>
        <authorList>
            <person name="Heidel A.J."/>
            <person name="Lawal H.M."/>
            <person name="Felder M."/>
            <person name="Schilde C."/>
            <person name="Helps N.R."/>
            <person name="Tunggal B."/>
            <person name="Rivero F."/>
            <person name="John U."/>
            <person name="Schleicher M."/>
            <person name="Eichinger L."/>
            <person name="Platzer M."/>
            <person name="Noegel A.A."/>
            <person name="Schaap P."/>
            <person name="Gloeckner G."/>
        </authorList>
    </citation>
    <scope>NUCLEOTIDE SEQUENCE [LARGE SCALE GENOMIC DNA]</scope>
    <source>
        <strain evidence="2">SH3</strain>
    </source>
</reference>
<dbReference type="Gene3D" id="1.25.40.20">
    <property type="entry name" value="Ankyrin repeat-containing domain"/>
    <property type="match status" value="1"/>
</dbReference>
<dbReference type="Proteomes" id="UP000007797">
    <property type="component" value="Unassembled WGS sequence"/>
</dbReference>
<keyword evidence="2" id="KW-1185">Reference proteome</keyword>
<dbReference type="InterPro" id="IPR036770">
    <property type="entry name" value="Ankyrin_rpt-contain_sf"/>
</dbReference>
<dbReference type="OrthoDB" id="366390at2759"/>
<dbReference type="InterPro" id="IPR002110">
    <property type="entry name" value="Ankyrin_rpt"/>
</dbReference>
<gene>
    <name evidence="1" type="ORF">DFA_06446</name>
</gene>
<dbReference type="Pfam" id="PF13637">
    <property type="entry name" value="Ank_4"/>
    <property type="match status" value="2"/>
</dbReference>
<evidence type="ECO:0000313" key="2">
    <source>
        <dbReference type="Proteomes" id="UP000007797"/>
    </source>
</evidence>
<evidence type="ECO:0000313" key="1">
    <source>
        <dbReference type="EMBL" id="EGG24296.1"/>
    </source>
</evidence>
<accession>F4PJ10</accession>
<name>F4PJ10_CACFS</name>
<dbReference type="GeneID" id="14876249"/>
<sequence>MDKAAENDRLEVVKWLHVNRTEGCTPQALELACQNGHIDIVRWLLLNRTEKPTDRCLIRAAGISSLELVQLLEEYRGGGGGDNNVYDHIHPDVITWAANYGNINVIKYFYSRGVLKHTTPGLLGKAMSCRNLEIIQFLVEIRSEQITPECINYAAGHGLLDTIKYYHQKDKEIHHNGFTATAMDRAASGGHLEMVKWLHFNRSEGCTKQALDNAVSIRGGKGLDVARFLQANRTEGCSKSAYVYTIESGSLESLHFLHEYYPNIQASAHAIEGAVLLGHTEIIHFILHHRNEMYSTRSLTIANTRNRLEIVHLFNQFPNRKEN</sequence>
<dbReference type="PANTHER" id="PTHR46586">
    <property type="entry name" value="ANKYRIN REPEAT-CONTAINING PROTEIN"/>
    <property type="match status" value="1"/>
</dbReference>
<evidence type="ECO:0008006" key="3">
    <source>
        <dbReference type="Google" id="ProtNLM"/>
    </source>
</evidence>
<dbReference type="KEGG" id="dfa:DFA_06446"/>
<dbReference type="InterPro" id="IPR052050">
    <property type="entry name" value="SecEffector_AnkRepeat"/>
</dbReference>
<dbReference type="EMBL" id="GL883007">
    <property type="protein sequence ID" value="EGG24296.1"/>
    <property type="molecule type" value="Genomic_DNA"/>
</dbReference>
<protein>
    <recommendedName>
        <fullName evidence="3">Ankyrin repeat-containing protein</fullName>
    </recommendedName>
</protein>
<dbReference type="SUPFAM" id="SSF48403">
    <property type="entry name" value="Ankyrin repeat"/>
    <property type="match status" value="1"/>
</dbReference>
<dbReference type="PANTHER" id="PTHR46586:SF3">
    <property type="entry name" value="ANKYRIN REPEAT-CONTAINING PROTEIN"/>
    <property type="match status" value="1"/>
</dbReference>
<proteinExistence type="predicted"/>
<organism evidence="1 2">
    <name type="scientific">Cavenderia fasciculata</name>
    <name type="common">Slime mold</name>
    <name type="synonym">Dictyostelium fasciculatum</name>
    <dbReference type="NCBI Taxonomy" id="261658"/>
    <lineage>
        <taxon>Eukaryota</taxon>
        <taxon>Amoebozoa</taxon>
        <taxon>Evosea</taxon>
        <taxon>Eumycetozoa</taxon>
        <taxon>Dictyostelia</taxon>
        <taxon>Acytosteliales</taxon>
        <taxon>Cavenderiaceae</taxon>
        <taxon>Cavenderia</taxon>
    </lineage>
</organism>